<keyword evidence="1" id="KW-0812">Transmembrane</keyword>
<keyword evidence="1" id="KW-1133">Transmembrane helix</keyword>
<dbReference type="EMBL" id="MWIP01000013">
    <property type="protein sequence ID" value="KAF1685438.1"/>
    <property type="molecule type" value="Genomic_DNA"/>
</dbReference>
<evidence type="ECO:0000313" key="4">
    <source>
        <dbReference type="Proteomes" id="UP000462066"/>
    </source>
</evidence>
<keyword evidence="1" id="KW-0472">Membrane</keyword>
<evidence type="ECO:0000259" key="2">
    <source>
        <dbReference type="Pfam" id="PF07811"/>
    </source>
</evidence>
<dbReference type="InterPro" id="IPR012495">
    <property type="entry name" value="TadE-like_dom"/>
</dbReference>
<evidence type="ECO:0000256" key="1">
    <source>
        <dbReference type="SAM" id="Phobius"/>
    </source>
</evidence>
<comment type="caution">
    <text evidence="3">The sequence shown here is derived from an EMBL/GenBank/DDBJ whole genome shotgun (WGS) entry which is preliminary data.</text>
</comment>
<organism evidence="3 4">
    <name type="scientific">Pseudoxanthomonas broegbernensis</name>
    <dbReference type="NCBI Taxonomy" id="83619"/>
    <lineage>
        <taxon>Bacteria</taxon>
        <taxon>Pseudomonadati</taxon>
        <taxon>Pseudomonadota</taxon>
        <taxon>Gammaproteobacteria</taxon>
        <taxon>Lysobacterales</taxon>
        <taxon>Lysobacteraceae</taxon>
        <taxon>Pseudoxanthomonas</taxon>
    </lineage>
</organism>
<proteinExistence type="predicted"/>
<protein>
    <submittedName>
        <fullName evidence="3">Pilus assembly protein TadE</fullName>
    </submittedName>
</protein>
<keyword evidence="4" id="KW-1185">Reference proteome</keyword>
<accession>A0A7V8GL16</accession>
<dbReference type="AlphaFoldDB" id="A0A7V8GL16"/>
<feature type="domain" description="TadE-like" evidence="2">
    <location>
        <begin position="20"/>
        <end position="63"/>
    </location>
</feature>
<gene>
    <name evidence="3" type="ORF">B1992_11890</name>
</gene>
<dbReference type="Proteomes" id="UP000462066">
    <property type="component" value="Unassembled WGS sequence"/>
</dbReference>
<name>A0A7V8GL16_9GAMM</name>
<feature type="transmembrane region" description="Helical" evidence="1">
    <location>
        <begin position="21"/>
        <end position="49"/>
    </location>
</feature>
<dbReference type="Pfam" id="PF07811">
    <property type="entry name" value="TadE"/>
    <property type="match status" value="1"/>
</dbReference>
<sequence length="171" mass="17802">MVEPTSPRACRAARRRRPHGVVTVEFALLLMLGLLPLLLLTYSGVMILAAQQSLSLASAEGARAAVIHGSDAERRTAACMAATRSMQWLLDFSGNGTDCAAPDSPSSGSAAVAVSTPAPCAGNVQARCLQVVTRYDYDTHPFIPGVGRVYGWVLGGTIASSAIAQIDTGTE</sequence>
<reference evidence="3 4" key="1">
    <citation type="submission" date="2017-10" db="EMBL/GenBank/DDBJ databases">
        <title>Whole genome sequencing of Pseudoxanthomonas broegbernensis DSM 12573(T).</title>
        <authorList>
            <person name="Kumar S."/>
            <person name="Bansal K."/>
            <person name="Kaur A."/>
            <person name="Patil P."/>
            <person name="Sharma S."/>
            <person name="Patil P.B."/>
        </authorList>
    </citation>
    <scope>NUCLEOTIDE SEQUENCE [LARGE SCALE GENOMIC DNA]</scope>
    <source>
        <strain evidence="3 4">DSM 12573</strain>
    </source>
</reference>
<dbReference type="RefSeq" id="WP_162311717.1">
    <property type="nucleotide sequence ID" value="NZ_JACHGU010000002.1"/>
</dbReference>
<evidence type="ECO:0000313" key="3">
    <source>
        <dbReference type="EMBL" id="KAF1685438.1"/>
    </source>
</evidence>